<feature type="compositionally biased region" description="Basic and acidic residues" evidence="1">
    <location>
        <begin position="264"/>
        <end position="273"/>
    </location>
</feature>
<dbReference type="Proteomes" id="UP001165685">
    <property type="component" value="Unassembled WGS sequence"/>
</dbReference>
<protein>
    <submittedName>
        <fullName evidence="4">DUF4429 domain-containing protein</fullName>
    </submittedName>
</protein>
<reference evidence="4" key="1">
    <citation type="submission" date="2023-01" db="EMBL/GenBank/DDBJ databases">
        <title>Draft genome sequence of Nocardiopsis sp. LSu2-4 isolated from halophytes.</title>
        <authorList>
            <person name="Duangmal K."/>
            <person name="Chantavorakit T."/>
        </authorList>
    </citation>
    <scope>NUCLEOTIDE SEQUENCE</scope>
    <source>
        <strain evidence="4">LSu2-4</strain>
    </source>
</reference>
<evidence type="ECO:0000259" key="2">
    <source>
        <dbReference type="Pfam" id="PF09851"/>
    </source>
</evidence>
<organism evidence="4 5">
    <name type="scientific">Nocardiopsis suaedae</name>
    <dbReference type="NCBI Taxonomy" id="3018444"/>
    <lineage>
        <taxon>Bacteria</taxon>
        <taxon>Bacillati</taxon>
        <taxon>Actinomycetota</taxon>
        <taxon>Actinomycetes</taxon>
        <taxon>Streptosporangiales</taxon>
        <taxon>Nocardiopsidaceae</taxon>
        <taxon>Nocardiopsis</taxon>
    </lineage>
</organism>
<dbReference type="EMBL" id="JAQFWP010000005">
    <property type="protein sequence ID" value="MDA2803748.1"/>
    <property type="molecule type" value="Genomic_DNA"/>
</dbReference>
<dbReference type="InterPro" id="IPR018649">
    <property type="entry name" value="SHOCT"/>
</dbReference>
<proteinExistence type="predicted"/>
<comment type="caution">
    <text evidence="4">The sequence shown here is derived from an EMBL/GenBank/DDBJ whole genome shotgun (WGS) entry which is preliminary data.</text>
</comment>
<feature type="domain" description="DUF4429" evidence="3">
    <location>
        <begin position="11"/>
        <end position="105"/>
    </location>
</feature>
<evidence type="ECO:0000259" key="3">
    <source>
        <dbReference type="Pfam" id="PF14472"/>
    </source>
</evidence>
<name>A0ABT4TGA9_9ACTN</name>
<feature type="region of interest" description="Disordered" evidence="1">
    <location>
        <begin position="240"/>
        <end position="273"/>
    </location>
</feature>
<keyword evidence="5" id="KW-1185">Reference proteome</keyword>
<feature type="domain" description="DUF4429" evidence="3">
    <location>
        <begin position="144"/>
        <end position="229"/>
    </location>
</feature>
<feature type="domain" description="SHOCT" evidence="2">
    <location>
        <begin position="274"/>
        <end position="300"/>
    </location>
</feature>
<dbReference type="Pfam" id="PF14472">
    <property type="entry name" value="DUF4429"/>
    <property type="match status" value="2"/>
</dbReference>
<evidence type="ECO:0000256" key="1">
    <source>
        <dbReference type="SAM" id="MobiDB-lite"/>
    </source>
</evidence>
<evidence type="ECO:0000313" key="4">
    <source>
        <dbReference type="EMBL" id="MDA2803748.1"/>
    </source>
</evidence>
<sequence length="303" mass="32513">MSDLSGHQGTWTFGADALHIDYADRWRVHRLLRLLRRCTVPYAVVAGVDFQPDAGRKRWRLAVRLADGADPFGASVPGAEEKGDPFELTGPSESVLTAEYQADQLRVLAEGAQTTGAAPEPAEVARSLVPAPPFKAYCDGGEAVFDGAEVRLHWKRPRGRDEQRRGGRVLPLDRLLRVEWVPADQGGWAGIRFTVAGEPSSGGSIRKDPAALGSQDGREQARLRLLAAVVNAHLPAAAGAGAAAGDREGGAPEQAEASAPDAGPRSEPEEISRRIRELAALRDDGLVTEEEFAAKKAELLRRL</sequence>
<dbReference type="Pfam" id="PF09851">
    <property type="entry name" value="SHOCT"/>
    <property type="match status" value="1"/>
</dbReference>
<dbReference type="InterPro" id="IPR027860">
    <property type="entry name" value="DUF4429"/>
</dbReference>
<evidence type="ECO:0000313" key="5">
    <source>
        <dbReference type="Proteomes" id="UP001165685"/>
    </source>
</evidence>
<gene>
    <name evidence="4" type="ORF">O4U47_04430</name>
</gene>
<accession>A0ABT4TGA9</accession>
<dbReference type="RefSeq" id="WP_270676228.1">
    <property type="nucleotide sequence ID" value="NZ_JAQFWP010000005.1"/>
</dbReference>